<sequence length="507" mass="58634">MEKLPQEVIAEIVPYLRDEYWSGFHRYATISKAFQYAIERRLFHRLSIRSTELQYAASLLRRDHRCSSVKRIYLETVLPEYSEEASKREETQEEQDANSAAFSEAIHGLFELLRIIEDDPQSTHGSGMWISISELKSPSDLKYKYTHNGYGPGAGSTYSFMASRWKKSCVRFSDVNNLPVISKVSQLHAHSLSTNIHRPRRIEPASVLAIADKFRRLSSLDFNIRDFRKSGLEARQNRRQALKELAQAIDVVHLDTLRHLHFASLTEEPWNEERQLANLLDIHPGSIDSFSRALHNLTLSPNLVEISLKGAHFISPELYWPSTEPESAPTWPNLKYFYVNMAPFDAKGEWYFLPGRSQDEFTITPSDNDSDSGDNDLDEDSDEVSDDDSDAALSNASTEDSQYHTQTKPLRRQFRCIPDAQKIDPLLISVARAAKCMPQLHYLNLDVPREFLGDGWEWVTKRQFYVQYYARERKLSFDVLPKDWRPSSEVEQSWRETMGEYGVFEFK</sequence>
<feature type="compositionally biased region" description="Polar residues" evidence="1">
    <location>
        <begin position="398"/>
        <end position="407"/>
    </location>
</feature>
<organism evidence="2 3">
    <name type="scientific">Lophium mytilinum</name>
    <dbReference type="NCBI Taxonomy" id="390894"/>
    <lineage>
        <taxon>Eukaryota</taxon>
        <taxon>Fungi</taxon>
        <taxon>Dikarya</taxon>
        <taxon>Ascomycota</taxon>
        <taxon>Pezizomycotina</taxon>
        <taxon>Dothideomycetes</taxon>
        <taxon>Pleosporomycetidae</taxon>
        <taxon>Mytilinidiales</taxon>
        <taxon>Mytilinidiaceae</taxon>
        <taxon>Lophium</taxon>
    </lineage>
</organism>
<protein>
    <recommendedName>
        <fullName evidence="4">F-box domain-containing protein</fullName>
    </recommendedName>
</protein>
<feature type="compositionally biased region" description="Acidic residues" evidence="1">
    <location>
        <begin position="368"/>
        <end position="390"/>
    </location>
</feature>
<evidence type="ECO:0000313" key="3">
    <source>
        <dbReference type="Proteomes" id="UP000799750"/>
    </source>
</evidence>
<name>A0A6A6QJZ0_9PEZI</name>
<dbReference type="OrthoDB" id="5985073at2759"/>
<feature type="region of interest" description="Disordered" evidence="1">
    <location>
        <begin position="361"/>
        <end position="407"/>
    </location>
</feature>
<evidence type="ECO:0000256" key="1">
    <source>
        <dbReference type="SAM" id="MobiDB-lite"/>
    </source>
</evidence>
<dbReference type="AlphaFoldDB" id="A0A6A6QJZ0"/>
<evidence type="ECO:0000313" key="2">
    <source>
        <dbReference type="EMBL" id="KAF2492542.1"/>
    </source>
</evidence>
<dbReference type="EMBL" id="MU004193">
    <property type="protein sequence ID" value="KAF2492542.1"/>
    <property type="molecule type" value="Genomic_DNA"/>
</dbReference>
<proteinExistence type="predicted"/>
<reference evidence="2" key="1">
    <citation type="journal article" date="2020" name="Stud. Mycol.">
        <title>101 Dothideomycetes genomes: a test case for predicting lifestyles and emergence of pathogens.</title>
        <authorList>
            <person name="Haridas S."/>
            <person name="Albert R."/>
            <person name="Binder M."/>
            <person name="Bloem J."/>
            <person name="Labutti K."/>
            <person name="Salamov A."/>
            <person name="Andreopoulos B."/>
            <person name="Baker S."/>
            <person name="Barry K."/>
            <person name="Bills G."/>
            <person name="Bluhm B."/>
            <person name="Cannon C."/>
            <person name="Castanera R."/>
            <person name="Culley D."/>
            <person name="Daum C."/>
            <person name="Ezra D."/>
            <person name="Gonzalez J."/>
            <person name="Henrissat B."/>
            <person name="Kuo A."/>
            <person name="Liang C."/>
            <person name="Lipzen A."/>
            <person name="Lutzoni F."/>
            <person name="Magnuson J."/>
            <person name="Mondo S."/>
            <person name="Nolan M."/>
            <person name="Ohm R."/>
            <person name="Pangilinan J."/>
            <person name="Park H.-J."/>
            <person name="Ramirez L."/>
            <person name="Alfaro M."/>
            <person name="Sun H."/>
            <person name="Tritt A."/>
            <person name="Yoshinaga Y."/>
            <person name="Zwiers L.-H."/>
            <person name="Turgeon B."/>
            <person name="Goodwin S."/>
            <person name="Spatafora J."/>
            <person name="Crous P."/>
            <person name="Grigoriev I."/>
        </authorList>
    </citation>
    <scope>NUCLEOTIDE SEQUENCE</scope>
    <source>
        <strain evidence="2">CBS 269.34</strain>
    </source>
</reference>
<evidence type="ECO:0008006" key="4">
    <source>
        <dbReference type="Google" id="ProtNLM"/>
    </source>
</evidence>
<accession>A0A6A6QJZ0</accession>
<gene>
    <name evidence="2" type="ORF">BU16DRAFT_541361</name>
</gene>
<dbReference type="Proteomes" id="UP000799750">
    <property type="component" value="Unassembled WGS sequence"/>
</dbReference>
<keyword evidence="3" id="KW-1185">Reference proteome</keyword>